<feature type="domain" description="Hemerythrin-like" evidence="2">
    <location>
        <begin position="5"/>
        <end position="124"/>
    </location>
</feature>
<feature type="region of interest" description="Disordered" evidence="1">
    <location>
        <begin position="192"/>
        <end position="262"/>
    </location>
</feature>
<dbReference type="PANTHER" id="PTHR35585:SF1">
    <property type="entry name" value="HHE DOMAIN PROTEIN (AFU_ORTHOLOGUE AFUA_4G00730)"/>
    <property type="match status" value="1"/>
</dbReference>
<proteinExistence type="predicted"/>
<feature type="compositionally biased region" description="Basic and acidic residues" evidence="1">
    <location>
        <begin position="229"/>
        <end position="242"/>
    </location>
</feature>
<feature type="compositionally biased region" description="Polar residues" evidence="1">
    <location>
        <begin position="249"/>
        <end position="262"/>
    </location>
</feature>
<sequence>MNVWQLIARDHANIAELIREIPNALNGPGVIRSRERLLADLIDELRAHSEAVEASLFEPLSAHGRAGELIDDLRHEHGQVMRQLSQLSSHHRKGSEGWLNTFEDATYLVDQHLYRHRHDLLPMAREALPSEEVRTATTAFVRAKVRALQASGPRSLPQRVAIDTTDLFGALAVGLTAAALLLIVWRSGRPWGGAGDARSRARTGSPDGISRGRSRADQAAASAPGNRVPGEDLNRRQDKLLDEALEETFPSSDPISPHQITR</sequence>
<dbReference type="EMBL" id="CP001349">
    <property type="protein sequence ID" value="ACL61649.1"/>
    <property type="molecule type" value="Genomic_DNA"/>
</dbReference>
<dbReference type="STRING" id="460265.Mnod_6904"/>
<gene>
    <name evidence="3" type="ordered locus">Mnod_6904</name>
</gene>
<evidence type="ECO:0000256" key="1">
    <source>
        <dbReference type="SAM" id="MobiDB-lite"/>
    </source>
</evidence>
<accession>B8IHI6</accession>
<evidence type="ECO:0000259" key="2">
    <source>
        <dbReference type="Pfam" id="PF01814"/>
    </source>
</evidence>
<dbReference type="PANTHER" id="PTHR35585">
    <property type="entry name" value="HHE DOMAIN PROTEIN (AFU_ORTHOLOGUE AFUA_4G00730)"/>
    <property type="match status" value="1"/>
</dbReference>
<name>B8IHI6_METNO</name>
<keyword evidence="4" id="KW-1185">Reference proteome</keyword>
<dbReference type="Gene3D" id="1.20.120.520">
    <property type="entry name" value="nmb1532 protein domain like"/>
    <property type="match status" value="1"/>
</dbReference>
<reference evidence="3 4" key="1">
    <citation type="submission" date="2009-01" db="EMBL/GenBank/DDBJ databases">
        <title>Complete sequence of chromosome of Methylobacterium nodulans ORS 2060.</title>
        <authorList>
            <consortium name="US DOE Joint Genome Institute"/>
            <person name="Lucas S."/>
            <person name="Copeland A."/>
            <person name="Lapidus A."/>
            <person name="Glavina del Rio T."/>
            <person name="Dalin E."/>
            <person name="Tice H."/>
            <person name="Bruce D."/>
            <person name="Goodwin L."/>
            <person name="Pitluck S."/>
            <person name="Sims D."/>
            <person name="Brettin T."/>
            <person name="Detter J.C."/>
            <person name="Han C."/>
            <person name="Larimer F."/>
            <person name="Land M."/>
            <person name="Hauser L."/>
            <person name="Kyrpides N."/>
            <person name="Ivanova N."/>
            <person name="Marx C.J."/>
            <person name="Richardson P."/>
        </authorList>
    </citation>
    <scope>NUCLEOTIDE SEQUENCE [LARGE SCALE GENOMIC DNA]</scope>
    <source>
        <strain evidence="4">LMG 21967 / CNCM I-2342 / ORS 2060</strain>
    </source>
</reference>
<dbReference type="eggNOG" id="ENOG50347Q8">
    <property type="taxonomic scope" value="Bacteria"/>
</dbReference>
<dbReference type="KEGG" id="mno:Mnod_6904"/>
<organism evidence="3 4">
    <name type="scientific">Methylobacterium nodulans (strain LMG 21967 / CNCM I-2342 / ORS 2060)</name>
    <dbReference type="NCBI Taxonomy" id="460265"/>
    <lineage>
        <taxon>Bacteria</taxon>
        <taxon>Pseudomonadati</taxon>
        <taxon>Pseudomonadota</taxon>
        <taxon>Alphaproteobacteria</taxon>
        <taxon>Hyphomicrobiales</taxon>
        <taxon>Methylobacteriaceae</taxon>
        <taxon>Methylobacterium</taxon>
    </lineage>
</organism>
<dbReference type="Pfam" id="PF01814">
    <property type="entry name" value="Hemerythrin"/>
    <property type="match status" value="1"/>
</dbReference>
<evidence type="ECO:0000313" key="3">
    <source>
        <dbReference type="EMBL" id="ACL61649.1"/>
    </source>
</evidence>
<dbReference type="HOGENOM" id="CLU_092771_0_0_5"/>
<dbReference type="OrthoDB" id="8017346at2"/>
<protein>
    <recommendedName>
        <fullName evidence="2">Hemerythrin-like domain-containing protein</fullName>
    </recommendedName>
</protein>
<dbReference type="AlphaFoldDB" id="B8IHI6"/>
<dbReference type="Proteomes" id="UP000008207">
    <property type="component" value="Chromosome"/>
</dbReference>
<evidence type="ECO:0000313" key="4">
    <source>
        <dbReference type="Proteomes" id="UP000008207"/>
    </source>
</evidence>
<dbReference type="InterPro" id="IPR012312">
    <property type="entry name" value="Hemerythrin-like"/>
</dbReference>